<dbReference type="InterPro" id="IPR023168">
    <property type="entry name" value="GatB_Yqey_C_2"/>
</dbReference>
<sequence length="151" mass="16487">MSASAVRARIEHDMKAALKGGDKRRLGALRLMLAAIQQREIDARTRLDDAGVMAVLDKMAKQRRDAEAQYREAGREDLAEQERFELAVIADYLPEPLSGEALDRLVEAAVAEAGAASMRDMGRVMALLRPQVQGRADMGEVSARVKARLGG</sequence>
<proteinExistence type="predicted"/>
<comment type="caution">
    <text evidence="1">The sequence shown here is derived from an EMBL/GenBank/DDBJ whole genome shotgun (WGS) entry which is preliminary data.</text>
</comment>
<reference evidence="1 2" key="1">
    <citation type="submission" date="2018-11" db="EMBL/GenBank/DDBJ databases">
        <title>Genomic Encyclopedia of Type Strains, Phase IV (KMG-IV): sequencing the most valuable type-strain genomes for metagenomic binning, comparative biology and taxonomic classification.</title>
        <authorList>
            <person name="Goeker M."/>
        </authorList>
    </citation>
    <scope>NUCLEOTIDE SEQUENCE [LARGE SCALE GENOMIC DNA]</scope>
    <source>
        <strain evidence="1 2">DSM 100275</strain>
    </source>
</reference>
<dbReference type="Gene3D" id="1.10.1510.10">
    <property type="entry name" value="Uncharacterised protein YqeY/AIM41 PF09424, N-terminal domain"/>
    <property type="match status" value="1"/>
</dbReference>
<protein>
    <recommendedName>
        <fullName evidence="3">Glutamyl-tRNA amidotransferase</fullName>
    </recommendedName>
</protein>
<organism evidence="1 2">
    <name type="scientific">Inmirania thermothiophila</name>
    <dbReference type="NCBI Taxonomy" id="1750597"/>
    <lineage>
        <taxon>Bacteria</taxon>
        <taxon>Pseudomonadati</taxon>
        <taxon>Pseudomonadota</taxon>
        <taxon>Gammaproteobacteria</taxon>
        <taxon>Chromatiales</taxon>
        <taxon>Ectothiorhodospiraceae</taxon>
        <taxon>Inmirania</taxon>
    </lineage>
</organism>
<dbReference type="Proteomes" id="UP000276634">
    <property type="component" value="Unassembled WGS sequence"/>
</dbReference>
<dbReference type="PANTHER" id="PTHR28055:SF1">
    <property type="entry name" value="ALTERED INHERITANCE OF MITOCHONDRIA PROTEIN 41, MITOCHONDRIAL"/>
    <property type="match status" value="1"/>
</dbReference>
<evidence type="ECO:0008006" key="3">
    <source>
        <dbReference type="Google" id="ProtNLM"/>
    </source>
</evidence>
<evidence type="ECO:0000313" key="2">
    <source>
        <dbReference type="Proteomes" id="UP000276634"/>
    </source>
</evidence>
<dbReference type="PANTHER" id="PTHR28055">
    <property type="entry name" value="ALTERED INHERITANCE OF MITOCHONDRIA PROTEIN 41, MITOCHONDRIAL"/>
    <property type="match status" value="1"/>
</dbReference>
<keyword evidence="2" id="KW-1185">Reference proteome</keyword>
<dbReference type="AlphaFoldDB" id="A0A3N1Y5V1"/>
<dbReference type="InterPro" id="IPR019004">
    <property type="entry name" value="YqeY/Aim41"/>
</dbReference>
<evidence type="ECO:0000313" key="1">
    <source>
        <dbReference type="EMBL" id="ROR34183.1"/>
    </source>
</evidence>
<dbReference type="InterPro" id="IPR003789">
    <property type="entry name" value="Asn/Gln_tRNA_amidoTrase-B-like"/>
</dbReference>
<dbReference type="OrthoDB" id="9788127at2"/>
<gene>
    <name evidence="1" type="ORF">EDC57_0078</name>
</gene>
<accession>A0A3N1Y5V1</accession>
<dbReference type="InterPro" id="IPR042184">
    <property type="entry name" value="YqeY/Aim41_N"/>
</dbReference>
<dbReference type="GO" id="GO:0016884">
    <property type="term" value="F:carbon-nitrogen ligase activity, with glutamine as amido-N-donor"/>
    <property type="evidence" value="ECO:0007669"/>
    <property type="project" value="InterPro"/>
</dbReference>
<dbReference type="EMBL" id="RJVI01000001">
    <property type="protein sequence ID" value="ROR34183.1"/>
    <property type="molecule type" value="Genomic_DNA"/>
</dbReference>
<dbReference type="Pfam" id="PF09424">
    <property type="entry name" value="YqeY"/>
    <property type="match status" value="1"/>
</dbReference>
<name>A0A3N1Y5V1_9GAMM</name>
<dbReference type="RefSeq" id="WP_123399149.1">
    <property type="nucleotide sequence ID" value="NZ_RJVI01000001.1"/>
</dbReference>
<dbReference type="Gene3D" id="1.10.10.410">
    <property type="match status" value="1"/>
</dbReference>
<dbReference type="SUPFAM" id="SSF89095">
    <property type="entry name" value="GatB/YqeY motif"/>
    <property type="match status" value="1"/>
</dbReference>